<dbReference type="Proteomes" id="UP000576393">
    <property type="component" value="Unassembled WGS sequence"/>
</dbReference>
<dbReference type="AlphaFoldDB" id="A0A852V899"/>
<proteinExistence type="predicted"/>
<evidence type="ECO:0000313" key="2">
    <source>
        <dbReference type="Proteomes" id="UP000576393"/>
    </source>
</evidence>
<name>A0A852V899_9ACTN</name>
<accession>A0A852V899</accession>
<keyword evidence="2" id="KW-1185">Reference proteome</keyword>
<protein>
    <submittedName>
        <fullName evidence="1">Transposase-like protein</fullName>
    </submittedName>
</protein>
<reference evidence="1 2" key="1">
    <citation type="submission" date="2020-07" db="EMBL/GenBank/DDBJ databases">
        <title>Sequencing the genomes of 1000 actinobacteria strains.</title>
        <authorList>
            <person name="Klenk H.-P."/>
        </authorList>
    </citation>
    <scope>NUCLEOTIDE SEQUENCE [LARGE SCALE GENOMIC DNA]</scope>
    <source>
        <strain evidence="1 2">DSM 45763</strain>
    </source>
</reference>
<gene>
    <name evidence="1" type="ORF">HDA43_006941</name>
</gene>
<sequence length="248" mass="26583">MDETPSRRALDVAAAIRLYVEDELTVRQIGQRLGWSHTAIHEALVAVGVTMRPRGSRAKRIPSQVRQRIVADYVAGEPMAVLRARHGVAAQTVRNVVAEAGVPLRAGGKALAGQRRFDRRVAARLARQGWTAPAIALLMGFSEGHVRRELRALGFGRRPIPAGEELALAYDRAGSVRRLAAELGCSAGRVRAALQRDGVRRLPPGRVLVGMVRAAGSGRVVAAELGCSVGRLRAALERGGVRVRPKAA</sequence>
<dbReference type="EMBL" id="JACCCO010000004">
    <property type="protein sequence ID" value="NYF44699.1"/>
    <property type="molecule type" value="Genomic_DNA"/>
</dbReference>
<comment type="caution">
    <text evidence="1">The sequence shown here is derived from an EMBL/GenBank/DDBJ whole genome shotgun (WGS) entry which is preliminary data.</text>
</comment>
<organism evidence="1 2">
    <name type="scientific">Streptosporangium sandarakinum</name>
    <dbReference type="NCBI Taxonomy" id="1260955"/>
    <lineage>
        <taxon>Bacteria</taxon>
        <taxon>Bacillati</taxon>
        <taxon>Actinomycetota</taxon>
        <taxon>Actinomycetes</taxon>
        <taxon>Streptosporangiales</taxon>
        <taxon>Streptosporangiaceae</taxon>
        <taxon>Streptosporangium</taxon>
    </lineage>
</organism>
<dbReference type="RefSeq" id="WP_179829224.1">
    <property type="nucleotide sequence ID" value="NZ_JACCCO010000004.1"/>
</dbReference>
<evidence type="ECO:0000313" key="1">
    <source>
        <dbReference type="EMBL" id="NYF44699.1"/>
    </source>
</evidence>